<dbReference type="GO" id="GO:0008270">
    <property type="term" value="F:zinc ion binding"/>
    <property type="evidence" value="ECO:0007669"/>
    <property type="project" value="UniProtKB-UniRule"/>
</dbReference>
<name>A0A5E4QUL6_9NEOP</name>
<dbReference type="InterPro" id="IPR001214">
    <property type="entry name" value="SET_dom"/>
</dbReference>
<keyword evidence="5" id="KW-1185">Reference proteome</keyword>
<dbReference type="PROSITE" id="PS50280">
    <property type="entry name" value="SET"/>
    <property type="match status" value="1"/>
</dbReference>
<dbReference type="InterPro" id="IPR046341">
    <property type="entry name" value="SET_dom_sf"/>
</dbReference>
<evidence type="ECO:0000256" key="1">
    <source>
        <dbReference type="PROSITE-ProRule" id="PRU00453"/>
    </source>
</evidence>
<feature type="domain" description="SET" evidence="2">
    <location>
        <begin position="28"/>
        <end position="293"/>
    </location>
</feature>
<keyword evidence="1" id="KW-0863">Zinc-finger</keyword>
<dbReference type="GO" id="GO:0008170">
    <property type="term" value="F:N-methyltransferase activity"/>
    <property type="evidence" value="ECO:0007669"/>
    <property type="project" value="UniProtKB-ARBA"/>
</dbReference>
<dbReference type="PANTHER" id="PTHR46455">
    <property type="entry name" value="SET AND MYND DOMAIN CONTAINING, ARTHROPOD-SPECIFIC, MEMBER 4, ISOFORM A"/>
    <property type="match status" value="1"/>
</dbReference>
<dbReference type="GO" id="GO:0008276">
    <property type="term" value="F:protein methyltransferase activity"/>
    <property type="evidence" value="ECO:0007669"/>
    <property type="project" value="UniProtKB-ARBA"/>
</dbReference>
<dbReference type="PANTHER" id="PTHR46455:SF3">
    <property type="entry name" value="SET AND MYND DOMAIN CONTAINING, ARTHROPOD-SPECIFIC, MEMBER 9, ISOFORM A-RELATED"/>
    <property type="match status" value="1"/>
</dbReference>
<dbReference type="PROSITE" id="PS51083">
    <property type="entry name" value="ZF_HIT"/>
    <property type="match status" value="1"/>
</dbReference>
<evidence type="ECO:0000313" key="4">
    <source>
        <dbReference type="EMBL" id="VVD00893.1"/>
    </source>
</evidence>
<keyword evidence="1" id="KW-0479">Metal-binding</keyword>
<sequence length="361" mass="40738">MLSIEQLSQIVKEHLARIQICDNNDFGNKWIIADSKVGGRGLIATKDIKTNEILFIDDPIVRGPRSGTIIQRGCTVCGKIDNSSLFRCTNCGLLLCSEQCQNSSVHYDDCCIISGWPSKVPIEDVDNTLLSRALTSIRALLLNDDQKNLVRNLQAHILPQHASEIRDLKEYFDIPSEEEEFMSLVSCILDSNAFQIATRYGSKEMSMRGLYPVSSLLNHNCVPNTKYGFDKDYKICLDCGLRVPNNNICTLQSALGSLIGCLDFANVVDLEKFLINRVLKYVPKSNQIFMDLQCRIIWEFGEAEGLRWHEIENTIEQAYNILQGDISAPPDLELRRQYLGPGCHKPHAERFCILKSNDSKC</sequence>
<protein>
    <recommendedName>
        <fullName evidence="6">SET domain-containing protein</fullName>
    </recommendedName>
</protein>
<dbReference type="InterPro" id="IPR007529">
    <property type="entry name" value="Znf_HIT"/>
</dbReference>
<proteinExistence type="predicted"/>
<dbReference type="Gene3D" id="2.170.270.10">
    <property type="entry name" value="SET domain"/>
    <property type="match status" value="1"/>
</dbReference>
<dbReference type="Proteomes" id="UP000324832">
    <property type="component" value="Unassembled WGS sequence"/>
</dbReference>
<dbReference type="AlphaFoldDB" id="A0A5E4QUL6"/>
<evidence type="ECO:0000313" key="5">
    <source>
        <dbReference type="Proteomes" id="UP000324832"/>
    </source>
</evidence>
<dbReference type="Gene3D" id="6.10.140.2220">
    <property type="match status" value="1"/>
</dbReference>
<accession>A0A5E4QUL6</accession>
<dbReference type="Gene3D" id="1.10.220.160">
    <property type="match status" value="1"/>
</dbReference>
<feature type="domain" description="HIT-type" evidence="3">
    <location>
        <begin position="74"/>
        <end position="111"/>
    </location>
</feature>
<evidence type="ECO:0000259" key="2">
    <source>
        <dbReference type="PROSITE" id="PS50280"/>
    </source>
</evidence>
<dbReference type="EMBL" id="FZQP02005044">
    <property type="protein sequence ID" value="VVD00893.1"/>
    <property type="molecule type" value="Genomic_DNA"/>
</dbReference>
<reference evidence="4 5" key="1">
    <citation type="submission" date="2017-07" db="EMBL/GenBank/DDBJ databases">
        <authorList>
            <person name="Talla V."/>
            <person name="Backstrom N."/>
        </authorList>
    </citation>
    <scope>NUCLEOTIDE SEQUENCE [LARGE SCALE GENOMIC DNA]</scope>
</reference>
<keyword evidence="1" id="KW-0862">Zinc</keyword>
<dbReference type="GO" id="GO:0008757">
    <property type="term" value="F:S-adenosylmethionine-dependent methyltransferase activity"/>
    <property type="evidence" value="ECO:0007669"/>
    <property type="project" value="UniProtKB-ARBA"/>
</dbReference>
<dbReference type="SUPFAM" id="SSF82199">
    <property type="entry name" value="SET domain"/>
    <property type="match status" value="1"/>
</dbReference>
<evidence type="ECO:0000259" key="3">
    <source>
        <dbReference type="PROSITE" id="PS51083"/>
    </source>
</evidence>
<evidence type="ECO:0008006" key="6">
    <source>
        <dbReference type="Google" id="ProtNLM"/>
    </source>
</evidence>
<organism evidence="4 5">
    <name type="scientific">Leptidea sinapis</name>
    <dbReference type="NCBI Taxonomy" id="189913"/>
    <lineage>
        <taxon>Eukaryota</taxon>
        <taxon>Metazoa</taxon>
        <taxon>Ecdysozoa</taxon>
        <taxon>Arthropoda</taxon>
        <taxon>Hexapoda</taxon>
        <taxon>Insecta</taxon>
        <taxon>Pterygota</taxon>
        <taxon>Neoptera</taxon>
        <taxon>Endopterygota</taxon>
        <taxon>Lepidoptera</taxon>
        <taxon>Glossata</taxon>
        <taxon>Ditrysia</taxon>
        <taxon>Papilionoidea</taxon>
        <taxon>Pieridae</taxon>
        <taxon>Dismorphiinae</taxon>
        <taxon>Leptidea</taxon>
    </lineage>
</organism>
<gene>
    <name evidence="4" type="ORF">LSINAPIS_LOCUS11441</name>
</gene>
<dbReference type="InterPro" id="IPR053010">
    <property type="entry name" value="SET_SmydA-8"/>
</dbReference>